<sequence>MPRATTESPQLLFYPPSNLQCLHTIVDIPSAILVNHPGAPMCACVPHLFVFPPKRLELILPEIYNEVPVFNWRSTPLIFSLIAAWSQKYYSLSRFSAEF</sequence>
<name>A0A0C9QJ67_9HYME</name>
<dbReference type="AlphaFoldDB" id="A0A0C9QJ67"/>
<proteinExistence type="predicted"/>
<gene>
    <name evidence="1" type="ORF">g.72040</name>
</gene>
<reference evidence="1" key="1">
    <citation type="submission" date="2015-01" db="EMBL/GenBank/DDBJ databases">
        <title>Transcriptome Assembly of Fopius arisanus.</title>
        <authorList>
            <person name="Geib S."/>
        </authorList>
    </citation>
    <scope>NUCLEOTIDE SEQUENCE</scope>
</reference>
<evidence type="ECO:0000313" key="1">
    <source>
        <dbReference type="EMBL" id="JAG73356.1"/>
    </source>
</evidence>
<accession>A0A0C9QJ67</accession>
<organism evidence="1">
    <name type="scientific">Fopius arisanus</name>
    <dbReference type="NCBI Taxonomy" id="64838"/>
    <lineage>
        <taxon>Eukaryota</taxon>
        <taxon>Metazoa</taxon>
        <taxon>Ecdysozoa</taxon>
        <taxon>Arthropoda</taxon>
        <taxon>Hexapoda</taxon>
        <taxon>Insecta</taxon>
        <taxon>Pterygota</taxon>
        <taxon>Neoptera</taxon>
        <taxon>Endopterygota</taxon>
        <taxon>Hymenoptera</taxon>
        <taxon>Apocrita</taxon>
        <taxon>Ichneumonoidea</taxon>
        <taxon>Braconidae</taxon>
        <taxon>Opiinae</taxon>
        <taxon>Fopius</taxon>
    </lineage>
</organism>
<dbReference type="EMBL" id="GBYB01003589">
    <property type="protein sequence ID" value="JAG73356.1"/>
    <property type="molecule type" value="Transcribed_RNA"/>
</dbReference>
<protein>
    <submittedName>
        <fullName evidence="1">Uncharacterized protein</fullName>
    </submittedName>
</protein>